<comment type="caution">
    <text evidence="4">The sequence shown here is derived from an EMBL/GenBank/DDBJ whole genome shotgun (WGS) entry which is preliminary data.</text>
</comment>
<accession>A0A4S9KWC5</accession>
<dbReference type="InterPro" id="IPR045250">
    <property type="entry name" value="p23-like"/>
</dbReference>
<dbReference type="PROSITE" id="PS51203">
    <property type="entry name" value="CS"/>
    <property type="match status" value="1"/>
</dbReference>
<feature type="region of interest" description="Disordered" evidence="2">
    <location>
        <begin position="207"/>
        <end position="252"/>
    </location>
</feature>
<feature type="domain" description="CS" evidence="3">
    <location>
        <begin position="15"/>
        <end position="114"/>
    </location>
</feature>
<dbReference type="GO" id="GO:0051131">
    <property type="term" value="P:chaperone-mediated protein complex assembly"/>
    <property type="evidence" value="ECO:0007669"/>
    <property type="project" value="TreeGrafter"/>
</dbReference>
<dbReference type="SUPFAM" id="SSF49764">
    <property type="entry name" value="HSP20-like chaperones"/>
    <property type="match status" value="1"/>
</dbReference>
<feature type="compositionally biased region" description="Acidic residues" evidence="2">
    <location>
        <begin position="218"/>
        <end position="237"/>
    </location>
</feature>
<dbReference type="Proteomes" id="UP000308014">
    <property type="component" value="Unassembled WGS sequence"/>
</dbReference>
<dbReference type="EMBL" id="QZAJ01000021">
    <property type="protein sequence ID" value="THW22288.1"/>
    <property type="molecule type" value="Genomic_DNA"/>
</dbReference>
<sequence length="252" mass="27235">MEQPTNTTDVKGLKQMVPEVTWAQRSSTTEPEKNHIYMTIVVPDVKPENLKLDLQTSSLEFTGYSESKKATYHVKMDLFAEIDPKESKINHSSRWVELVLRKKELKEEYWPRLLKDKQKVHYLKTNFDKWVDEDEQDAVPEDDDYMARMGGMGGAGGMGGGMEGMGGMGGMGGDGGFGGIDFSKLGGGAGGAGGMPDLSALQGMMGGMGGGMPGMGGDEGEDDDDDDDMPELEETEEANAGASKSSKIEEVE</sequence>
<reference evidence="4 5" key="1">
    <citation type="submission" date="2018-10" db="EMBL/GenBank/DDBJ databases">
        <title>Fifty Aureobasidium pullulans genomes reveal a recombining polyextremotolerant generalist.</title>
        <authorList>
            <person name="Gostincar C."/>
            <person name="Turk M."/>
            <person name="Zajc J."/>
            <person name="Gunde-Cimerman N."/>
        </authorList>
    </citation>
    <scope>NUCLEOTIDE SEQUENCE [LARGE SCALE GENOMIC DNA]</scope>
    <source>
        <strain evidence="4 5">EXF-11318</strain>
    </source>
</reference>
<dbReference type="AlphaFoldDB" id="A0A4S9KWC5"/>
<protein>
    <submittedName>
        <fullName evidence="4">HSP20-like chaperone</fullName>
    </submittedName>
</protein>
<evidence type="ECO:0000313" key="5">
    <source>
        <dbReference type="Proteomes" id="UP000308014"/>
    </source>
</evidence>
<dbReference type="GO" id="GO:0005634">
    <property type="term" value="C:nucleus"/>
    <property type="evidence" value="ECO:0007669"/>
    <property type="project" value="TreeGrafter"/>
</dbReference>
<dbReference type="FunFam" id="2.60.40.790:FF:000013">
    <property type="entry name" value="Very-long-chain (3R)-3-hydroxyacyl-CoA dehydratase"/>
    <property type="match status" value="1"/>
</dbReference>
<gene>
    <name evidence="4" type="ORF">D6D24_01218</name>
</gene>
<dbReference type="PANTHER" id="PTHR22932:SF1">
    <property type="entry name" value="CO-CHAPERONE PROTEIN DAF-41"/>
    <property type="match status" value="1"/>
</dbReference>
<organism evidence="4 5">
    <name type="scientific">Aureobasidium pullulans</name>
    <name type="common">Black yeast</name>
    <name type="synonym">Pullularia pullulans</name>
    <dbReference type="NCBI Taxonomy" id="5580"/>
    <lineage>
        <taxon>Eukaryota</taxon>
        <taxon>Fungi</taxon>
        <taxon>Dikarya</taxon>
        <taxon>Ascomycota</taxon>
        <taxon>Pezizomycotina</taxon>
        <taxon>Dothideomycetes</taxon>
        <taxon>Dothideomycetidae</taxon>
        <taxon>Dothideales</taxon>
        <taxon>Saccotheciaceae</taxon>
        <taxon>Aureobasidium</taxon>
    </lineage>
</organism>
<evidence type="ECO:0000256" key="1">
    <source>
        <dbReference type="ARBA" id="ARBA00025733"/>
    </source>
</evidence>
<dbReference type="PANTHER" id="PTHR22932">
    <property type="entry name" value="TELOMERASE-BINDING PROTEIN P23 HSP90 CO-CHAPERONE"/>
    <property type="match status" value="1"/>
</dbReference>
<dbReference type="Gene3D" id="2.60.40.790">
    <property type="match status" value="1"/>
</dbReference>
<comment type="similarity">
    <text evidence="1">Belongs to the p23/wos2 family.</text>
</comment>
<dbReference type="CDD" id="cd06465">
    <property type="entry name" value="p23_hB-ind1_like"/>
    <property type="match status" value="1"/>
</dbReference>
<dbReference type="InterPro" id="IPR008978">
    <property type="entry name" value="HSP20-like_chaperone"/>
</dbReference>
<dbReference type="GO" id="GO:0006457">
    <property type="term" value="P:protein folding"/>
    <property type="evidence" value="ECO:0007669"/>
    <property type="project" value="TreeGrafter"/>
</dbReference>
<dbReference type="GO" id="GO:0051087">
    <property type="term" value="F:protein-folding chaperone binding"/>
    <property type="evidence" value="ECO:0007669"/>
    <property type="project" value="TreeGrafter"/>
</dbReference>
<evidence type="ECO:0000256" key="2">
    <source>
        <dbReference type="SAM" id="MobiDB-lite"/>
    </source>
</evidence>
<evidence type="ECO:0000259" key="3">
    <source>
        <dbReference type="PROSITE" id="PS51203"/>
    </source>
</evidence>
<name>A0A4S9KWC5_AURPU</name>
<dbReference type="InterPro" id="IPR007052">
    <property type="entry name" value="CS_dom"/>
</dbReference>
<dbReference type="GO" id="GO:0005829">
    <property type="term" value="C:cytosol"/>
    <property type="evidence" value="ECO:0007669"/>
    <property type="project" value="TreeGrafter"/>
</dbReference>
<feature type="compositionally biased region" description="Gly residues" evidence="2">
    <location>
        <begin position="207"/>
        <end position="217"/>
    </location>
</feature>
<evidence type="ECO:0000313" key="4">
    <source>
        <dbReference type="EMBL" id="THW22288.1"/>
    </source>
</evidence>
<dbReference type="GO" id="GO:0051879">
    <property type="term" value="F:Hsp90 protein binding"/>
    <property type="evidence" value="ECO:0007669"/>
    <property type="project" value="InterPro"/>
</dbReference>
<dbReference type="Pfam" id="PF04969">
    <property type="entry name" value="CS"/>
    <property type="match status" value="1"/>
</dbReference>
<proteinExistence type="inferred from homology"/>